<dbReference type="Pfam" id="PF00403">
    <property type="entry name" value="HMA"/>
    <property type="match status" value="1"/>
</dbReference>
<dbReference type="InterPro" id="IPR042885">
    <property type="entry name" value="HIPP47/16"/>
</dbReference>
<evidence type="ECO:0000259" key="1">
    <source>
        <dbReference type="Pfam" id="PF00403"/>
    </source>
</evidence>
<evidence type="ECO:0000313" key="2">
    <source>
        <dbReference type="EMBL" id="KAF3323032.1"/>
    </source>
</evidence>
<reference evidence="2" key="1">
    <citation type="submission" date="2020-01" db="EMBL/GenBank/DDBJ databases">
        <title>Genome sequence of Kobresia littledalei, the first chromosome-level genome in the family Cyperaceae.</title>
        <authorList>
            <person name="Qu G."/>
        </authorList>
    </citation>
    <scope>NUCLEOTIDE SEQUENCE</scope>
    <source>
        <strain evidence="2">C.B.Clarke</strain>
        <tissue evidence="2">Leaf</tissue>
    </source>
</reference>
<dbReference type="OrthoDB" id="619898at2759"/>
<dbReference type="GO" id="GO:0046872">
    <property type="term" value="F:metal ion binding"/>
    <property type="evidence" value="ECO:0007669"/>
    <property type="project" value="InterPro"/>
</dbReference>
<dbReference type="PANTHER" id="PTHR46932:SF20">
    <property type="entry name" value="HMA DOMAIN-CONTAINING PROTEIN"/>
    <property type="match status" value="1"/>
</dbReference>
<dbReference type="AlphaFoldDB" id="A0A833QJQ5"/>
<comment type="caution">
    <text evidence="2">The sequence shown here is derived from an EMBL/GenBank/DDBJ whole genome shotgun (WGS) entry which is preliminary data.</text>
</comment>
<proteinExistence type="predicted"/>
<gene>
    <name evidence="2" type="ORF">FCM35_KLT13021</name>
</gene>
<accession>A0A833QJQ5</accession>
<dbReference type="InterPro" id="IPR006121">
    <property type="entry name" value="HMA_dom"/>
</dbReference>
<dbReference type="EMBL" id="SWLB01000024">
    <property type="protein sequence ID" value="KAF3323032.1"/>
    <property type="molecule type" value="Genomic_DNA"/>
</dbReference>
<organism evidence="2 3">
    <name type="scientific">Carex littledalei</name>
    <dbReference type="NCBI Taxonomy" id="544730"/>
    <lineage>
        <taxon>Eukaryota</taxon>
        <taxon>Viridiplantae</taxon>
        <taxon>Streptophyta</taxon>
        <taxon>Embryophyta</taxon>
        <taxon>Tracheophyta</taxon>
        <taxon>Spermatophyta</taxon>
        <taxon>Magnoliopsida</taxon>
        <taxon>Liliopsida</taxon>
        <taxon>Poales</taxon>
        <taxon>Cyperaceae</taxon>
        <taxon>Cyperoideae</taxon>
        <taxon>Cariceae</taxon>
        <taxon>Carex</taxon>
        <taxon>Carex subgen. Euthyceras</taxon>
    </lineage>
</organism>
<name>A0A833QJQ5_9POAL</name>
<sequence length="136" mass="15284">MKKIVVEVSLSSNKSNSSIMTAVAKLNGIRSMKLDEKGRLTVVGNVDPVIIIEALRKKNKNAKIVSVGPPEPEKQYPYIHHPYYISSDASKTVHPYHDWSDTSMTVHPYHNWSNSYRPVQYVSAPYDEQPSGCVIV</sequence>
<evidence type="ECO:0000313" key="3">
    <source>
        <dbReference type="Proteomes" id="UP000623129"/>
    </source>
</evidence>
<dbReference type="Gene3D" id="3.30.70.100">
    <property type="match status" value="1"/>
</dbReference>
<feature type="domain" description="HMA" evidence="1">
    <location>
        <begin position="10"/>
        <end position="60"/>
    </location>
</feature>
<protein>
    <submittedName>
        <fullName evidence="2">Heavy-metal-associated domain-containing protein</fullName>
    </submittedName>
</protein>
<dbReference type="Proteomes" id="UP000623129">
    <property type="component" value="Unassembled WGS sequence"/>
</dbReference>
<dbReference type="PANTHER" id="PTHR46932">
    <property type="entry name" value="HEAVY METAL-ASSOCIATED ISOPRENYLATED PLANT PROTEIN 47"/>
    <property type="match status" value="1"/>
</dbReference>
<keyword evidence="3" id="KW-1185">Reference proteome</keyword>